<sequence>MEDTAGIVRRKNASKPIGKYSESTRLRPDTRDARRSAKSLDNICLEKQRFNPMERNPYDPVEYNDVFGGPPNCISARKRVEKPPIQRRPYDEVFRAFEQELNLNTGSSSLPVFELPVYENSSLPVFELPVFGGSDFPVFELPSSRDDLGNRGTTPKSSSDEFYADIFRGGSGLSNSVYEELTTKSLFSRPSWSRSKSSPSHPSTEERSPHDHALSGMAGDLSLSALASKLRPIALSKQDRPFIFGPYGTRHTGYQSQGSDNASVGSSSCSSPSQFFSDSTSVPSFRSNKPRAFCNRTGRLNADDVFGGFSQQRPFPHKQPCRKTEGSISEFKTGKAQGTLHRTNIFEKYPVLIDDPRKNSVKYVYEVGDMSDVSLAKKPTKETSLPIDTMHLMTHNTLGSSPLEHLAAAQKVKSWRDWVPESKYAQFSFKRDPSSCLSACNSYVSPITEASCWAQEEPVETRLEALGRKSLDDGEISDVPGCYGIKSVSDRKKNFIFHNKVDYHVDDSSDIAIKEAIAWAKEKFQGSMKEGKVDAAMFVQGPNDKDVQAQAGDANTKGLRQGGHGTSMNGEGRKQKASNEILPQGTLERSQNHGEGLMNQSEHTSEPDDQLFIYQKERDQHPQETESCPLTELEERLIKEVSEDVTVDHNQQMANQDIADTFFSTPELQDTYALGTASAGGANQKKFSRLLDEWAYYELERLNIHSQADDCKTSKYERNCTLAASL</sequence>
<gene>
    <name evidence="2" type="ORF">KI387_032537</name>
</gene>
<keyword evidence="3" id="KW-1185">Reference proteome</keyword>
<evidence type="ECO:0000313" key="3">
    <source>
        <dbReference type="Proteomes" id="UP000824469"/>
    </source>
</evidence>
<dbReference type="AlphaFoldDB" id="A0AA38BPF4"/>
<proteinExistence type="predicted"/>
<comment type="caution">
    <text evidence="2">The sequence shown here is derived from an EMBL/GenBank/DDBJ whole genome shotgun (WGS) entry which is preliminary data.</text>
</comment>
<feature type="region of interest" description="Disordered" evidence="1">
    <location>
        <begin position="189"/>
        <end position="216"/>
    </location>
</feature>
<organism evidence="2 3">
    <name type="scientific">Taxus chinensis</name>
    <name type="common">Chinese yew</name>
    <name type="synonym">Taxus wallichiana var. chinensis</name>
    <dbReference type="NCBI Taxonomy" id="29808"/>
    <lineage>
        <taxon>Eukaryota</taxon>
        <taxon>Viridiplantae</taxon>
        <taxon>Streptophyta</taxon>
        <taxon>Embryophyta</taxon>
        <taxon>Tracheophyta</taxon>
        <taxon>Spermatophyta</taxon>
        <taxon>Pinopsida</taxon>
        <taxon>Pinidae</taxon>
        <taxon>Conifers II</taxon>
        <taxon>Cupressales</taxon>
        <taxon>Taxaceae</taxon>
        <taxon>Taxus</taxon>
    </lineage>
</organism>
<feature type="region of interest" description="Disordered" evidence="1">
    <location>
        <begin position="545"/>
        <end position="578"/>
    </location>
</feature>
<accession>A0AA38BPF4</accession>
<feature type="compositionally biased region" description="Basic and acidic residues" evidence="1">
    <location>
        <begin position="22"/>
        <end position="35"/>
    </location>
</feature>
<feature type="region of interest" description="Disordered" evidence="1">
    <location>
        <begin position="1"/>
        <end position="38"/>
    </location>
</feature>
<feature type="compositionally biased region" description="Low complexity" evidence="1">
    <location>
        <begin position="189"/>
        <end position="202"/>
    </location>
</feature>
<feature type="compositionally biased region" description="Basic and acidic residues" evidence="1">
    <location>
        <begin position="203"/>
        <end position="213"/>
    </location>
</feature>
<protein>
    <submittedName>
        <fullName evidence="2">Uncharacterized protein</fullName>
    </submittedName>
</protein>
<evidence type="ECO:0000256" key="1">
    <source>
        <dbReference type="SAM" id="MobiDB-lite"/>
    </source>
</evidence>
<feature type="non-terminal residue" evidence="2">
    <location>
        <position position="1"/>
    </location>
</feature>
<dbReference type="Proteomes" id="UP000824469">
    <property type="component" value="Unassembled WGS sequence"/>
</dbReference>
<evidence type="ECO:0000313" key="2">
    <source>
        <dbReference type="EMBL" id="KAH9288420.1"/>
    </source>
</evidence>
<dbReference type="OMA" id="WMTEDQS"/>
<reference evidence="2 3" key="1">
    <citation type="journal article" date="2021" name="Nat. Plants">
        <title>The Taxus genome provides insights into paclitaxel biosynthesis.</title>
        <authorList>
            <person name="Xiong X."/>
            <person name="Gou J."/>
            <person name="Liao Q."/>
            <person name="Li Y."/>
            <person name="Zhou Q."/>
            <person name="Bi G."/>
            <person name="Li C."/>
            <person name="Du R."/>
            <person name="Wang X."/>
            <person name="Sun T."/>
            <person name="Guo L."/>
            <person name="Liang H."/>
            <person name="Lu P."/>
            <person name="Wu Y."/>
            <person name="Zhang Z."/>
            <person name="Ro D.K."/>
            <person name="Shang Y."/>
            <person name="Huang S."/>
            <person name="Yan J."/>
        </authorList>
    </citation>
    <scope>NUCLEOTIDE SEQUENCE [LARGE SCALE GENOMIC DNA]</scope>
    <source>
        <strain evidence="2">Ta-2019</strain>
    </source>
</reference>
<dbReference type="EMBL" id="JAHRHJ020003813">
    <property type="protein sequence ID" value="KAH9288420.1"/>
    <property type="molecule type" value="Genomic_DNA"/>
</dbReference>
<name>A0AA38BPF4_TAXCH</name>